<dbReference type="EMBL" id="LS974202">
    <property type="protein sequence ID" value="SSC13171.1"/>
    <property type="molecule type" value="Genomic_DNA"/>
</dbReference>
<dbReference type="SUPFAM" id="SSF54637">
    <property type="entry name" value="Thioesterase/thiol ester dehydrase-isomerase"/>
    <property type="match status" value="1"/>
</dbReference>
<dbReference type="RefSeq" id="WP_169699347.1">
    <property type="nucleotide sequence ID" value="NZ_LS974202.1"/>
</dbReference>
<dbReference type="Gene3D" id="3.10.129.10">
    <property type="entry name" value="Hotdog Thioesterase"/>
    <property type="match status" value="1"/>
</dbReference>
<organism evidence="1 2">
    <name type="scientific">Mesotoga infera</name>
    <dbReference type="NCBI Taxonomy" id="1236046"/>
    <lineage>
        <taxon>Bacteria</taxon>
        <taxon>Thermotogati</taxon>
        <taxon>Thermotogota</taxon>
        <taxon>Thermotogae</taxon>
        <taxon>Kosmotogales</taxon>
        <taxon>Kosmotogaceae</taxon>
        <taxon>Mesotoga</taxon>
    </lineage>
</organism>
<evidence type="ECO:0008006" key="3">
    <source>
        <dbReference type="Google" id="ProtNLM"/>
    </source>
</evidence>
<dbReference type="InterPro" id="IPR029069">
    <property type="entry name" value="HotDog_dom_sf"/>
</dbReference>
<proteinExistence type="predicted"/>
<keyword evidence="2" id="KW-1185">Reference proteome</keyword>
<dbReference type="AlphaFoldDB" id="A0A7Z7LG88"/>
<dbReference type="Proteomes" id="UP000250796">
    <property type="component" value="Chromosome MESINF"/>
</dbReference>
<gene>
    <name evidence="1" type="ORF">MESINF_1727</name>
</gene>
<accession>A0A7Z7LG88</accession>
<dbReference type="KEGG" id="minf:MESINF_1727"/>
<name>A0A7Z7LG88_9BACT</name>
<evidence type="ECO:0000313" key="1">
    <source>
        <dbReference type="EMBL" id="SSC13171.1"/>
    </source>
</evidence>
<reference evidence="1 2" key="1">
    <citation type="submission" date="2017-01" db="EMBL/GenBank/DDBJ databases">
        <authorList>
            <person name="Erauso G."/>
        </authorList>
    </citation>
    <scope>NUCLEOTIDE SEQUENCE [LARGE SCALE GENOMIC DNA]</scope>
    <source>
        <strain evidence="1">MESINF1</strain>
    </source>
</reference>
<evidence type="ECO:0000313" key="2">
    <source>
        <dbReference type="Proteomes" id="UP000250796"/>
    </source>
</evidence>
<protein>
    <recommendedName>
        <fullName evidence="3">Thioesterase</fullName>
    </recommendedName>
</protein>
<sequence>MPDLEKLRALTGKTYTFSLTPDDVSLRWSENSDSEILGLISTSGLLKLVHGCGHSLLNDLEVDGLVSVVCETSLKHLSPVKFFEEITVNMDLAVLDGVNVKFSGTVLQNEVLRASFEFVRRFVSLDFLRRSVSA</sequence>